<dbReference type="InterPro" id="IPR036770">
    <property type="entry name" value="Ankyrin_rpt-contain_sf"/>
</dbReference>
<dbReference type="SUPFAM" id="SSF48403">
    <property type="entry name" value="Ankyrin repeat"/>
    <property type="match status" value="1"/>
</dbReference>
<accession>A0A481YQ71</accession>
<proteinExistence type="predicted"/>
<protein>
    <submittedName>
        <fullName evidence="1">Uncharacterized protein</fullName>
    </submittedName>
</protein>
<reference evidence="1" key="1">
    <citation type="journal article" date="2019" name="MBio">
        <title>Virus Genomes from Deep Sea Sediments Expand the Ocean Megavirome and Support Independent Origins of Viral Gigantism.</title>
        <authorList>
            <person name="Backstrom D."/>
            <person name="Yutin N."/>
            <person name="Jorgensen S.L."/>
            <person name="Dharamshi J."/>
            <person name="Homa F."/>
            <person name="Zaremba-Niedwiedzka K."/>
            <person name="Spang A."/>
            <person name="Wolf Y.I."/>
            <person name="Koonin E.V."/>
            <person name="Ettema T.J."/>
        </authorList>
    </citation>
    <scope>NUCLEOTIDE SEQUENCE</scope>
</reference>
<dbReference type="EMBL" id="MK500317">
    <property type="protein sequence ID" value="QBK85332.1"/>
    <property type="molecule type" value="Genomic_DNA"/>
</dbReference>
<name>A0A481YQ71_9VIRU</name>
<organism evidence="1">
    <name type="scientific">Iridovirus LCIVAC01</name>
    <dbReference type="NCBI Taxonomy" id="2506607"/>
    <lineage>
        <taxon>Viruses</taxon>
        <taxon>Varidnaviria</taxon>
        <taxon>Bamfordvirae</taxon>
        <taxon>Nucleocytoviricota</taxon>
        <taxon>Megaviricetes</taxon>
        <taxon>Pimascovirales</taxon>
        <taxon>Pimascovirales incertae sedis</taxon>
        <taxon>Iridoviridae</taxon>
    </lineage>
</organism>
<sequence>MDSKQIDEIIFVIQKNNISKKRLKNIINTIPRSAINQSVPTYGTTFLGIAVRAGNFTATRALIEIGIRANGLVPEGYPVSVPISLINTKGPYFKDILILLLKKGADINSTGIDEKTLLYNLVNDVTTRDWENKVYFILTRGADPNRTKSYIPLESLIKSQVYTPESKRIVEMLLGFGANPKRKNIYGKIISNRVPKFFNFIKQPLRKLIKDCDNPILISQIARMLKIPLGNRDLEKSRDRKLVCKTIGFIYDMKNDINYENIRKIRTKRRKIKSANEVTIMGDEINEFTSDEIISFREGKIRWYFHVSAIPYLLQSKINPYTMKPLPKRFTNKMIKIKFVRAITLKESLTDLKEYATDTESRQAYRLSRLRRYLEIYSPYTSVEHLVALPNSEIKQLIYALPGDIRVNSKETTNDKLIKILLENYFNLMIKEKVSLPQIVIHIERAITNYHLSREIVEIIDPIFFKEIKQDLNIPFHQLYFLLGEEKFIQLKGAIQRNVGDNYEEHWNEVLLPFLVRYQV</sequence>
<evidence type="ECO:0000313" key="1">
    <source>
        <dbReference type="EMBL" id="QBK85332.1"/>
    </source>
</evidence>
<gene>
    <name evidence="1" type="ORF">LCIVAC01_01410</name>
</gene>
<dbReference type="Gene3D" id="1.25.40.20">
    <property type="entry name" value="Ankyrin repeat-containing domain"/>
    <property type="match status" value="1"/>
</dbReference>